<dbReference type="EMBL" id="JAMKPW020000043">
    <property type="protein sequence ID" value="KAK8194248.1"/>
    <property type="molecule type" value="Genomic_DNA"/>
</dbReference>
<comment type="caution">
    <text evidence="1">The sequence shown here is derived from an EMBL/GenBank/DDBJ whole genome shotgun (WGS) entry which is preliminary data.</text>
</comment>
<sequence>MASPISKNKGAQTNMEVDYVISYRFATTEKSEATQTFERLIQKLSAVGLATEVRNGDNHSVLIFIKVASEEHMFGEVYRSRVRDWVHGVRSAAPEKETRVSLEAEPMYESERLRIIYQLITNPESEGGAGITPKEGEWKNVESLFPLHDHQYNNEWLKKWSKQWMLLPEDIDEIRERLGEKIAFYFAFTQSYFAFMIFPAAFGAAAWVFFGHYSAVYAIASTLWCIVFTEFWRHEEVDLAIRWGVRGVSAMETKRKDFEHERETTDPVTGEKMQIFPATKRLQRQLLQIPFAIGAASVLGTLIAVCFGIEIFISEVYNGPLKSVLVFLPTGILTTCLPILTGIFTNFAEQLTKYENYESDAGYQTAMTQKIFILNFITSYLPIFLTAFVYVPFGSLIVPYLDIFSLTVKPFAEDDKQLQTPSTSSFSINPARLRKQVIYFTVTAQIVNLGMEVIVPYLKRQGFIKYKEYQSNQAAKAGGAPPNPSEYDPPEEKDFLARVRAESQLDVYDVTTDLREMVLQFGYLALFSTVWPLTGVSFLVNDWVELRADAIKICIEMQRPTPSRADSIGPWLDSLSFLAWLGSITSAALVYLFSNDGLGPDGTPYDIKGWGLLLSIFFSEHLFLIARWAIRLAVSKVDSPGRQKMRRDKYLVRQRYFKESLDETSRLPTLGQKGEEMINREKLEEEARASSLRTARVEDKFWGRQRGWQETIQTGKRMIEAAAVEEKKKQ</sequence>
<proteinExistence type="predicted"/>
<reference evidence="1" key="1">
    <citation type="submission" date="2024-02" db="EMBL/GenBank/DDBJ databases">
        <title>Metagenome Assembled Genome of Zalaria obscura JY119.</title>
        <authorList>
            <person name="Vighnesh L."/>
            <person name="Jagadeeshwari U."/>
            <person name="Venkata Ramana C."/>
            <person name="Sasikala C."/>
        </authorList>
    </citation>
    <scope>NUCLEOTIDE SEQUENCE</scope>
    <source>
        <strain evidence="1">JY119</strain>
    </source>
</reference>
<evidence type="ECO:0000313" key="1">
    <source>
        <dbReference type="EMBL" id="KAK8194248.1"/>
    </source>
</evidence>
<dbReference type="Proteomes" id="UP001320706">
    <property type="component" value="Unassembled WGS sequence"/>
</dbReference>
<evidence type="ECO:0000313" key="2">
    <source>
        <dbReference type="Proteomes" id="UP001320706"/>
    </source>
</evidence>
<accession>A0ACC3S3H5</accession>
<name>A0ACC3S3H5_9PEZI</name>
<gene>
    <name evidence="1" type="ORF">M8818_007436</name>
</gene>
<protein>
    <submittedName>
        <fullName evidence="1">Uncharacterized protein</fullName>
    </submittedName>
</protein>
<organism evidence="1 2">
    <name type="scientific">Zalaria obscura</name>
    <dbReference type="NCBI Taxonomy" id="2024903"/>
    <lineage>
        <taxon>Eukaryota</taxon>
        <taxon>Fungi</taxon>
        <taxon>Dikarya</taxon>
        <taxon>Ascomycota</taxon>
        <taxon>Pezizomycotina</taxon>
        <taxon>Dothideomycetes</taxon>
        <taxon>Dothideomycetidae</taxon>
        <taxon>Dothideales</taxon>
        <taxon>Zalariaceae</taxon>
        <taxon>Zalaria</taxon>
    </lineage>
</organism>
<keyword evidence="2" id="KW-1185">Reference proteome</keyword>